<dbReference type="InterPro" id="IPR007037">
    <property type="entry name" value="SIP_rossman_dom"/>
</dbReference>
<dbReference type="Gene3D" id="2.40.30.10">
    <property type="entry name" value="Translation factors"/>
    <property type="match status" value="1"/>
</dbReference>
<evidence type="ECO:0000313" key="2">
    <source>
        <dbReference type="EMBL" id="MEF2254541.1"/>
    </source>
</evidence>
<organism evidence="2 3">
    <name type="scientific">Microbacterium schleiferi</name>
    <dbReference type="NCBI Taxonomy" id="69362"/>
    <lineage>
        <taxon>Bacteria</taxon>
        <taxon>Bacillati</taxon>
        <taxon>Actinomycetota</taxon>
        <taxon>Actinomycetes</taxon>
        <taxon>Micrococcales</taxon>
        <taxon>Microbacteriaceae</taxon>
        <taxon>Microbacterium</taxon>
    </lineage>
</organism>
<dbReference type="RefSeq" id="WP_331791072.1">
    <property type="nucleotide sequence ID" value="NZ_BAAAUO010000004.1"/>
</dbReference>
<dbReference type="Gene3D" id="3.40.50.80">
    <property type="entry name" value="Nucleotide-binding domain of ferredoxin-NADP reductase (FNR) module"/>
    <property type="match status" value="1"/>
</dbReference>
<dbReference type="CDD" id="cd06193">
    <property type="entry name" value="siderophore_interacting"/>
    <property type="match status" value="1"/>
</dbReference>
<keyword evidence="3" id="KW-1185">Reference proteome</keyword>
<feature type="domain" description="FAD-binding FR-type" evidence="1">
    <location>
        <begin position="14"/>
        <end position="149"/>
    </location>
</feature>
<evidence type="ECO:0000259" key="1">
    <source>
        <dbReference type="PROSITE" id="PS51384"/>
    </source>
</evidence>
<accession>A0ABU7V4C4</accession>
<dbReference type="PANTHER" id="PTHR30157:SF0">
    <property type="entry name" value="NADPH-DEPENDENT FERRIC-CHELATE REDUCTASE"/>
    <property type="match status" value="1"/>
</dbReference>
<dbReference type="InterPro" id="IPR013113">
    <property type="entry name" value="SIP_FAD-bd"/>
</dbReference>
<gene>
    <name evidence="2" type="ORF">V2V91_05245</name>
</gene>
<dbReference type="InterPro" id="IPR017938">
    <property type="entry name" value="Riboflavin_synthase-like_b-brl"/>
</dbReference>
<dbReference type="PROSITE" id="PS51384">
    <property type="entry name" value="FAD_FR"/>
    <property type="match status" value="1"/>
</dbReference>
<dbReference type="Proteomes" id="UP001351900">
    <property type="component" value="Unassembled WGS sequence"/>
</dbReference>
<evidence type="ECO:0000313" key="3">
    <source>
        <dbReference type="Proteomes" id="UP001351900"/>
    </source>
</evidence>
<reference evidence="2 3" key="1">
    <citation type="submission" date="2024-01" db="EMBL/GenBank/DDBJ databases">
        <title>the genome sequence of strain Microbacterium schleiferi NBRC 15075.</title>
        <authorList>
            <person name="Ding Y."/>
            <person name="Zhang G."/>
        </authorList>
    </citation>
    <scope>NUCLEOTIDE SEQUENCE [LARGE SCALE GENOMIC DNA]</scope>
    <source>
        <strain evidence="2 3">NBRC 15075</strain>
    </source>
</reference>
<dbReference type="InterPro" id="IPR039374">
    <property type="entry name" value="SIP_fam"/>
</dbReference>
<proteinExistence type="predicted"/>
<sequence>MSVAESTVLEAPPFVVARAAVTSVEVLSPSFARITFGGADLDEFGDPDRSLDQRIKLIFPPSSGRLPDLAHPDGDWWAAFLAVPEEERGSMRTYSIRELRVEDGGTSVVIDFVLHLEPGFTGPASAWASEASVGDELLIIGPRRGRPNGGGIEYAPGAAREILLAGDETAAPAIARILEDIDRDAVGLAVIEVPHADDALAIDAPAGVEVRWVAREGGANGSQLIPTVLGHLGATATVMVTDDGTEELLWETPVFSGSGEDLDDVVESIDRYFWIAGESSVVTTLRRHLVKDLGIHRAQVAFMGYWRRGVAMRG</sequence>
<dbReference type="InterPro" id="IPR039261">
    <property type="entry name" value="FNR_nucleotide-bd"/>
</dbReference>
<dbReference type="EMBL" id="JAZHOV010000003">
    <property type="protein sequence ID" value="MEF2254541.1"/>
    <property type="molecule type" value="Genomic_DNA"/>
</dbReference>
<name>A0ABU7V4C4_9MICO</name>
<dbReference type="InterPro" id="IPR017927">
    <property type="entry name" value="FAD-bd_FR_type"/>
</dbReference>
<dbReference type="Pfam" id="PF04954">
    <property type="entry name" value="SIP"/>
    <property type="match status" value="1"/>
</dbReference>
<dbReference type="Pfam" id="PF08021">
    <property type="entry name" value="FAD_binding_9"/>
    <property type="match status" value="1"/>
</dbReference>
<dbReference type="PANTHER" id="PTHR30157">
    <property type="entry name" value="FERRIC REDUCTASE, NADPH-DEPENDENT"/>
    <property type="match status" value="1"/>
</dbReference>
<dbReference type="SUPFAM" id="SSF63380">
    <property type="entry name" value="Riboflavin synthase domain-like"/>
    <property type="match status" value="1"/>
</dbReference>
<comment type="caution">
    <text evidence="2">The sequence shown here is derived from an EMBL/GenBank/DDBJ whole genome shotgun (WGS) entry which is preliminary data.</text>
</comment>
<protein>
    <submittedName>
        <fullName evidence="2">Siderophore-interacting protein</fullName>
    </submittedName>
</protein>